<evidence type="ECO:0000256" key="1">
    <source>
        <dbReference type="ARBA" id="ARBA00007917"/>
    </source>
</evidence>
<comment type="caution">
    <text evidence="4">The sequence shown here is derived from an EMBL/GenBank/DDBJ whole genome shotgun (WGS) entry which is preliminary data.</text>
</comment>
<sequence>MSNTEAQFCCNTCGFKINYDNKGRRPKYFNRDLELLEDAYTMRDPFADDNLGGIILGSDCCICKEMVCISQDCSLFYNKRYCRDCSVKHVDEFPLDLRQASFPSSNFRVLSMVNYRAIANCLPLFGRRAPNAMTCWQHLSLVAC</sequence>
<evidence type="ECO:0000313" key="4">
    <source>
        <dbReference type="EMBL" id="KAF8562721.1"/>
    </source>
</evidence>
<evidence type="ECO:0000259" key="3">
    <source>
        <dbReference type="Pfam" id="PF10170"/>
    </source>
</evidence>
<dbReference type="InterPro" id="IPR042426">
    <property type="entry name" value="CDPF1"/>
</dbReference>
<feature type="domain" description="Cysteine-rich DPF motif" evidence="3">
    <location>
        <begin position="8"/>
        <end position="99"/>
    </location>
</feature>
<comment type="similarity">
    <text evidence="1">Belongs to the CDPF1 family.</text>
</comment>
<dbReference type="AlphaFoldDB" id="A0A8T0D7S3"/>
<protein>
    <recommendedName>
        <fullName evidence="2">Cysteine-rich DPF motif domain-containing protein 1</fullName>
    </recommendedName>
</protein>
<gene>
    <name evidence="4" type="ORF">P879_06001</name>
</gene>
<evidence type="ECO:0000256" key="2">
    <source>
        <dbReference type="ARBA" id="ARBA00014801"/>
    </source>
</evidence>
<organism evidence="4 5">
    <name type="scientific">Paragonimus westermani</name>
    <dbReference type="NCBI Taxonomy" id="34504"/>
    <lineage>
        <taxon>Eukaryota</taxon>
        <taxon>Metazoa</taxon>
        <taxon>Spiralia</taxon>
        <taxon>Lophotrochozoa</taxon>
        <taxon>Platyhelminthes</taxon>
        <taxon>Trematoda</taxon>
        <taxon>Digenea</taxon>
        <taxon>Plagiorchiida</taxon>
        <taxon>Troglotremata</taxon>
        <taxon>Troglotrematidae</taxon>
        <taxon>Paragonimus</taxon>
    </lineage>
</organism>
<dbReference type="Pfam" id="PF10170">
    <property type="entry name" value="C6_DPF"/>
    <property type="match status" value="1"/>
</dbReference>
<reference evidence="4 5" key="1">
    <citation type="submission" date="2019-07" db="EMBL/GenBank/DDBJ databases">
        <title>Annotation for the trematode Paragonimus westermani.</title>
        <authorList>
            <person name="Choi Y.-J."/>
        </authorList>
    </citation>
    <scope>NUCLEOTIDE SEQUENCE [LARGE SCALE GENOMIC DNA]</scope>
    <source>
        <strain evidence="4">180907_Pwestermani</strain>
    </source>
</reference>
<dbReference type="PRINTS" id="PR01995">
    <property type="entry name" value="UPF0595"/>
</dbReference>
<dbReference type="InterPro" id="IPR018785">
    <property type="entry name" value="CDPF1_dom"/>
</dbReference>
<keyword evidence="5" id="KW-1185">Reference proteome</keyword>
<proteinExistence type="inferred from homology"/>
<dbReference type="OrthoDB" id="191995at2759"/>
<dbReference type="EMBL" id="JTDF01017701">
    <property type="protein sequence ID" value="KAF8562721.1"/>
    <property type="molecule type" value="Genomic_DNA"/>
</dbReference>
<dbReference type="PANTHER" id="PTHR31849:SF1">
    <property type="entry name" value="CYSTEINE-RICH DPF MOTIF DOMAIN-CONTAINING PROTEIN 1"/>
    <property type="match status" value="1"/>
</dbReference>
<name>A0A8T0D7S3_9TREM</name>
<dbReference type="Proteomes" id="UP000699462">
    <property type="component" value="Unassembled WGS sequence"/>
</dbReference>
<accession>A0A8T0D7S3</accession>
<dbReference type="PANTHER" id="PTHR31849">
    <property type="entry name" value="CYSTEINE-RICH PDF MOTIF DOMAIN-CONTAINING PROTEIN 1"/>
    <property type="match status" value="1"/>
</dbReference>
<evidence type="ECO:0000313" key="5">
    <source>
        <dbReference type="Proteomes" id="UP000699462"/>
    </source>
</evidence>